<dbReference type="InterPro" id="IPR036390">
    <property type="entry name" value="WH_DNA-bd_sf"/>
</dbReference>
<dbReference type="Pfam" id="PF01047">
    <property type="entry name" value="MarR"/>
    <property type="match status" value="1"/>
</dbReference>
<dbReference type="PANTHER" id="PTHR33164:SF99">
    <property type="entry name" value="MARR FAMILY REGULATORY PROTEIN"/>
    <property type="match status" value="1"/>
</dbReference>
<dbReference type="Proteomes" id="UP000265719">
    <property type="component" value="Chromosome"/>
</dbReference>
<gene>
    <name evidence="2" type="ORF">NI17_001625</name>
</gene>
<dbReference type="AlphaFoldDB" id="A0AA97LXH6"/>
<dbReference type="PRINTS" id="PR00598">
    <property type="entry name" value="HTHMARR"/>
</dbReference>
<protein>
    <submittedName>
        <fullName evidence="2">MarR family transcriptional regulator</fullName>
    </submittedName>
</protein>
<dbReference type="KEGG" id="thao:NI17_001625"/>
<keyword evidence="3" id="KW-1185">Reference proteome</keyword>
<evidence type="ECO:0000259" key="1">
    <source>
        <dbReference type="PROSITE" id="PS50995"/>
    </source>
</evidence>
<dbReference type="SUPFAM" id="SSF46785">
    <property type="entry name" value="Winged helix' DNA-binding domain"/>
    <property type="match status" value="1"/>
</dbReference>
<sequence>MSPTASSGPAPRIELPTVLEARWQRLRLFEARVRERLERALEPHGLTCSEYAALAALHYSDDEGHLRQQFLADSIPINQSSLSRMVGRLEQHGLTERYHCMSDRRGVYTQITERGRAKVEEARESYLKALEDALADLSDDDVGAAIATLLRG</sequence>
<dbReference type="PROSITE" id="PS50995">
    <property type="entry name" value="HTH_MARR_2"/>
    <property type="match status" value="1"/>
</dbReference>
<name>A0AA97LXH6_9ACTN</name>
<dbReference type="EMBL" id="CP063196">
    <property type="protein sequence ID" value="UOE19983.1"/>
    <property type="molecule type" value="Genomic_DNA"/>
</dbReference>
<evidence type="ECO:0000313" key="2">
    <source>
        <dbReference type="EMBL" id="UOE19983.1"/>
    </source>
</evidence>
<reference evidence="2" key="1">
    <citation type="submission" date="2020-10" db="EMBL/GenBank/DDBJ databases">
        <title>De novo genome project of the cellulose decomposer Thermobifida halotolerans type strain.</title>
        <authorList>
            <person name="Nagy I."/>
            <person name="Horvath B."/>
            <person name="Kukolya J."/>
            <person name="Nagy I."/>
            <person name="Orsini M."/>
        </authorList>
    </citation>
    <scope>NUCLEOTIDE SEQUENCE</scope>
    <source>
        <strain evidence="2">DSM 44931</strain>
    </source>
</reference>
<dbReference type="InterPro" id="IPR000835">
    <property type="entry name" value="HTH_MarR-typ"/>
</dbReference>
<feature type="domain" description="HTH marR-type" evidence="1">
    <location>
        <begin position="12"/>
        <end position="152"/>
    </location>
</feature>
<proteinExistence type="predicted"/>
<dbReference type="RefSeq" id="WP_068687893.1">
    <property type="nucleotide sequence ID" value="NZ_CP063196.1"/>
</dbReference>
<dbReference type="Gene3D" id="1.10.10.10">
    <property type="entry name" value="Winged helix-like DNA-binding domain superfamily/Winged helix DNA-binding domain"/>
    <property type="match status" value="1"/>
</dbReference>
<dbReference type="GO" id="GO:0003700">
    <property type="term" value="F:DNA-binding transcription factor activity"/>
    <property type="evidence" value="ECO:0007669"/>
    <property type="project" value="InterPro"/>
</dbReference>
<dbReference type="SMART" id="SM00347">
    <property type="entry name" value="HTH_MARR"/>
    <property type="match status" value="1"/>
</dbReference>
<dbReference type="InterPro" id="IPR036388">
    <property type="entry name" value="WH-like_DNA-bd_sf"/>
</dbReference>
<dbReference type="PANTHER" id="PTHR33164">
    <property type="entry name" value="TRANSCRIPTIONAL REGULATOR, MARR FAMILY"/>
    <property type="match status" value="1"/>
</dbReference>
<accession>A0AA97LXH6</accession>
<organism evidence="2 3">
    <name type="scientific">Thermobifida halotolerans</name>
    <dbReference type="NCBI Taxonomy" id="483545"/>
    <lineage>
        <taxon>Bacteria</taxon>
        <taxon>Bacillati</taxon>
        <taxon>Actinomycetota</taxon>
        <taxon>Actinomycetes</taxon>
        <taxon>Streptosporangiales</taxon>
        <taxon>Nocardiopsidaceae</taxon>
        <taxon>Thermobifida</taxon>
    </lineage>
</organism>
<evidence type="ECO:0000313" key="3">
    <source>
        <dbReference type="Proteomes" id="UP000265719"/>
    </source>
</evidence>
<dbReference type="GO" id="GO:0006950">
    <property type="term" value="P:response to stress"/>
    <property type="evidence" value="ECO:0007669"/>
    <property type="project" value="TreeGrafter"/>
</dbReference>
<dbReference type="InterPro" id="IPR039422">
    <property type="entry name" value="MarR/SlyA-like"/>
</dbReference>